<comment type="similarity">
    <text evidence="1 6">Belongs to the glycosyl hydrolase 37 family.</text>
</comment>
<dbReference type="InterPro" id="IPR001661">
    <property type="entry name" value="Glyco_hydro_37"/>
</dbReference>
<sequence length="797" mass="90280">MRQPIIFWFRPHASRSGRKNYQNTKCGRASQISQLHRRGGGAYGSPVQQAAKASNALYTARIEPSITSRKLLRASDQQLVILFFRGDPVFQPVYYNFHTPILALGGSDSSSGISTQATSRQLPLLRTLFETKKRLTDCLAVRQFHNLALGQHIKTAPITQLPREMRTEIYCTGTLLAAVQNSHLFNDCKHFVDMALKHDPDSLHLCIHEPGIQLNHHVSGESQDQSSVYSTNVTPSRRPQLPQTVLKNWESLVTSTNGEFTTEILANFVDENFDEPGCELEECQPDDFNEEIDNFTSITDPNYRKWAHDLHKKWPTLCRRVSQKVLSDPERFSLLAVPNPFVVPGGRFREIYYWDTFFIVKGLLASGMFSTARGMIENMGHLIMHYGFIPNGNRVYYLNRSQPPLLTWALHAYYQATNDLEFVKMALVWLEKEMAFFMANKTVQRPEWKYPLFRYHVIAAGPRPESYREDLESAEHVPDLLEKCRLWGDIAAAAESGRDFSTRWFGSDGPMAGQMGSTRTSQLLPVDLNAIICGNLRFFAELYDAVGENDAAARYREQFSAMRDTMHDVLWDEEAGCWFDYDLVHDCRINLYADTNFYPLYAGCTHDGFDAKRIAEYLAHVGVMEFPGGIPSSLVTSGQQWDFPNGWAPNTWVLINGLRAYGQEELAKTIADKWVRKNYFMWLNSGKMFEKYNVATKCCKVDAGGGEYELQEGFGWTNGVILDLLMIYKDELAWTANDPTTVPDCLCCRGHLPTDVAAVPEVVEPIIEEAILRSRKLSCAAQEASSILVHSAPQAQA</sequence>
<dbReference type="GO" id="GO:0004555">
    <property type="term" value="F:alpha,alpha-trehalase activity"/>
    <property type="evidence" value="ECO:0007669"/>
    <property type="project" value="UniProtKB-EC"/>
</dbReference>
<dbReference type="Pfam" id="PF01204">
    <property type="entry name" value="Trehalase"/>
    <property type="match status" value="1"/>
</dbReference>
<accession>A0A914DH66</accession>
<evidence type="ECO:0000313" key="7">
    <source>
        <dbReference type="Proteomes" id="UP000887540"/>
    </source>
</evidence>
<evidence type="ECO:0000256" key="2">
    <source>
        <dbReference type="ARBA" id="ARBA00012757"/>
    </source>
</evidence>
<evidence type="ECO:0000256" key="6">
    <source>
        <dbReference type="RuleBase" id="RU361180"/>
    </source>
</evidence>
<keyword evidence="7" id="KW-1185">Reference proteome</keyword>
<dbReference type="Gene3D" id="1.50.10.10">
    <property type="match status" value="1"/>
</dbReference>
<dbReference type="InterPro" id="IPR018232">
    <property type="entry name" value="Glyco_hydro_37_CS"/>
</dbReference>
<dbReference type="PANTHER" id="PTHR23403">
    <property type="entry name" value="TREHALASE"/>
    <property type="match status" value="1"/>
</dbReference>
<dbReference type="InterPro" id="IPR008928">
    <property type="entry name" value="6-hairpin_glycosidase_sf"/>
</dbReference>
<keyword evidence="5 6" id="KW-0326">Glycosidase</keyword>
<evidence type="ECO:0000256" key="5">
    <source>
        <dbReference type="ARBA" id="ARBA00023295"/>
    </source>
</evidence>
<keyword evidence="4 6" id="KW-0378">Hydrolase</keyword>
<dbReference type="SUPFAM" id="SSF48208">
    <property type="entry name" value="Six-hairpin glycosidases"/>
    <property type="match status" value="1"/>
</dbReference>
<dbReference type="InterPro" id="IPR012341">
    <property type="entry name" value="6hp_glycosidase-like_sf"/>
</dbReference>
<dbReference type="PANTHER" id="PTHR23403:SF24">
    <property type="entry name" value="TREHALASE"/>
    <property type="match status" value="1"/>
</dbReference>
<dbReference type="WBParaSite" id="ACRNAN_scaffold251.g22655.t2">
    <property type="protein sequence ID" value="ACRNAN_scaffold251.g22655.t2"/>
    <property type="gene ID" value="ACRNAN_scaffold251.g22655"/>
</dbReference>
<evidence type="ECO:0000256" key="3">
    <source>
        <dbReference type="ARBA" id="ARBA00019905"/>
    </source>
</evidence>
<name>A0A914DH66_9BILA</name>
<evidence type="ECO:0000256" key="1">
    <source>
        <dbReference type="ARBA" id="ARBA00005615"/>
    </source>
</evidence>
<evidence type="ECO:0000313" key="8">
    <source>
        <dbReference type="WBParaSite" id="ACRNAN_scaffold251.g22655.t2"/>
    </source>
</evidence>
<comment type="catalytic activity">
    <reaction evidence="6">
        <text>alpha,alpha-trehalose + H2O = alpha-D-glucose + beta-D-glucose</text>
        <dbReference type="Rhea" id="RHEA:32675"/>
        <dbReference type="ChEBI" id="CHEBI:15377"/>
        <dbReference type="ChEBI" id="CHEBI:15903"/>
        <dbReference type="ChEBI" id="CHEBI:16551"/>
        <dbReference type="ChEBI" id="CHEBI:17925"/>
        <dbReference type="EC" id="3.2.1.28"/>
    </reaction>
</comment>
<organism evidence="7 8">
    <name type="scientific">Acrobeloides nanus</name>
    <dbReference type="NCBI Taxonomy" id="290746"/>
    <lineage>
        <taxon>Eukaryota</taxon>
        <taxon>Metazoa</taxon>
        <taxon>Ecdysozoa</taxon>
        <taxon>Nematoda</taxon>
        <taxon>Chromadorea</taxon>
        <taxon>Rhabditida</taxon>
        <taxon>Tylenchina</taxon>
        <taxon>Cephalobomorpha</taxon>
        <taxon>Cephaloboidea</taxon>
        <taxon>Cephalobidae</taxon>
        <taxon>Acrobeloides</taxon>
    </lineage>
</organism>
<dbReference type="GO" id="GO:0005993">
    <property type="term" value="P:trehalose catabolic process"/>
    <property type="evidence" value="ECO:0007669"/>
    <property type="project" value="TreeGrafter"/>
</dbReference>
<dbReference type="PROSITE" id="PS00928">
    <property type="entry name" value="TREHALASE_2"/>
    <property type="match status" value="1"/>
</dbReference>
<proteinExistence type="inferred from homology"/>
<reference evidence="8" key="1">
    <citation type="submission" date="2022-11" db="UniProtKB">
        <authorList>
            <consortium name="WormBaseParasite"/>
        </authorList>
    </citation>
    <scope>IDENTIFICATION</scope>
</reference>
<evidence type="ECO:0000256" key="4">
    <source>
        <dbReference type="ARBA" id="ARBA00022801"/>
    </source>
</evidence>
<dbReference type="EC" id="3.2.1.28" evidence="2 6"/>
<dbReference type="PRINTS" id="PR00744">
    <property type="entry name" value="GLHYDRLASE37"/>
</dbReference>
<protein>
    <recommendedName>
        <fullName evidence="3 6">Trehalase</fullName>
        <ecNumber evidence="2 6">3.2.1.28</ecNumber>
    </recommendedName>
    <alternativeName>
        <fullName evidence="6">Alpha-trehalose glucohydrolase</fullName>
    </alternativeName>
</protein>
<dbReference type="Proteomes" id="UP000887540">
    <property type="component" value="Unplaced"/>
</dbReference>
<dbReference type="AlphaFoldDB" id="A0A914DH66"/>